<dbReference type="AlphaFoldDB" id="A0A6B3L7P5"/>
<dbReference type="KEGG" id="soa:G3M56_007550"/>
<accession>A0A6B3L7P5</accession>
<dbReference type="RefSeq" id="WP_164361682.1">
    <property type="nucleotide sequence ID" value="NZ_CP066776.1"/>
</dbReference>
<proteinExistence type="predicted"/>
<reference evidence="1 2" key="1">
    <citation type="submission" date="2020-12" db="EMBL/GenBank/DDBJ databases">
        <title>Sulforoseuscoccus oceanibium gen. nov., sp. nov., a representative of the phylum Verrucomicrobia with special cytoplasmic membrane, and proposal of Sulforoseuscoccusaceae fam. nov.</title>
        <authorList>
            <person name="Xi F."/>
        </authorList>
    </citation>
    <scope>NUCLEOTIDE SEQUENCE [LARGE SCALE GENOMIC DNA]</scope>
    <source>
        <strain evidence="1 2">T37</strain>
    </source>
</reference>
<organism evidence="1 2">
    <name type="scientific">Sulfuriroseicoccus oceanibius</name>
    <dbReference type="NCBI Taxonomy" id="2707525"/>
    <lineage>
        <taxon>Bacteria</taxon>
        <taxon>Pseudomonadati</taxon>
        <taxon>Verrucomicrobiota</taxon>
        <taxon>Verrucomicrobiia</taxon>
        <taxon>Verrucomicrobiales</taxon>
        <taxon>Verrucomicrobiaceae</taxon>
        <taxon>Sulfuriroseicoccus</taxon>
    </lineage>
</organism>
<dbReference type="Proteomes" id="UP000475117">
    <property type="component" value="Chromosome"/>
</dbReference>
<evidence type="ECO:0000313" key="2">
    <source>
        <dbReference type="Proteomes" id="UP000475117"/>
    </source>
</evidence>
<dbReference type="Gene3D" id="1.10.287.950">
    <property type="entry name" value="Methyl-accepting chemotaxis protein"/>
    <property type="match status" value="1"/>
</dbReference>
<dbReference type="SUPFAM" id="SSF58104">
    <property type="entry name" value="Methyl-accepting chemotaxis protein (MCP) signaling domain"/>
    <property type="match status" value="1"/>
</dbReference>
<evidence type="ECO:0000313" key="1">
    <source>
        <dbReference type="EMBL" id="QQL43759.1"/>
    </source>
</evidence>
<protein>
    <submittedName>
        <fullName evidence="1">Uncharacterized protein</fullName>
    </submittedName>
</protein>
<name>A0A6B3L7P5_9BACT</name>
<dbReference type="EMBL" id="CP066776">
    <property type="protein sequence ID" value="QQL43759.1"/>
    <property type="molecule type" value="Genomic_DNA"/>
</dbReference>
<keyword evidence="2" id="KW-1185">Reference proteome</keyword>
<gene>
    <name evidence="1" type="ORF">G3M56_007550</name>
</gene>
<sequence length="526" mass="57107">MITLSYINIPPTLSAIIVGAVGVIGMVAALIAWRAIAVERDALRKAKRALVLDSNWKGAFAENDEAFERWLKEREINQQSHVSDAARTAWTSWYIGRPTSLSEFHSASVKRERARKSLRIASGIATSLLVLGIVGTLLAIKPILAAFRIKTTANGELQGVADSANLVSEMIQSLGGAFTPSLVALGFTLLVLLCRGFYSIALHSFIIDLDRFTQGTLLTRFRVEPLHLQLSGVTDQVKELTDEVGERERKFEEVIKGLRDLLGTIAPAMALLRDGVGQAHTAARSLSDSSSSLNNSLTDTFGEKSPLHNAITGFNDTLDTLAKSVSGISSEATKSNKRVAKSIDNFETTLRDIESALSDIPSRIENATEIAASEVFNQVGAKVSKVAEKFENDTKATLADVTKKQSESIEELRTASHKLAESADQVASKVTSANQLNRELVGDLKTTVKEQLNDVHTKLDANATTMQTVVAEAKESRATLEGTAARLADENEQLSEKISEGVKSIERSAEEIKSRVSRRMRLFGSN</sequence>